<keyword evidence="3" id="KW-1185">Reference proteome</keyword>
<dbReference type="STRING" id="70996.SE18_10985"/>
<dbReference type="AlphaFoldDB" id="A0A0P6YU01"/>
<evidence type="ECO:0000313" key="2">
    <source>
        <dbReference type="EMBL" id="KPL87015.1"/>
    </source>
</evidence>
<comment type="caution">
    <text evidence="2">The sequence shown here is derived from an EMBL/GenBank/DDBJ whole genome shotgun (WGS) entry which is preliminary data.</text>
</comment>
<dbReference type="PANTHER" id="PTHR28630:SF3">
    <property type="entry name" value="PEROXIREDOXIN-LIKE 2C"/>
    <property type="match status" value="1"/>
</dbReference>
<feature type="domain" description="Alkyl hydroperoxide reductase subunit C/ Thiol specific antioxidant" evidence="1">
    <location>
        <begin position="15"/>
        <end position="108"/>
    </location>
</feature>
<name>A0A0P6YU01_9CHLR</name>
<dbReference type="InterPro" id="IPR036249">
    <property type="entry name" value="Thioredoxin-like_sf"/>
</dbReference>
<protein>
    <recommendedName>
        <fullName evidence="1">Alkyl hydroperoxide reductase subunit C/ Thiol specific antioxidant domain-containing protein</fullName>
    </recommendedName>
</protein>
<accession>A0A0P6YU01</accession>
<dbReference type="Pfam" id="PF00578">
    <property type="entry name" value="AhpC-TSA"/>
    <property type="match status" value="1"/>
</dbReference>
<organism evidence="2 3">
    <name type="scientific">Herpetosiphon geysericola</name>
    <dbReference type="NCBI Taxonomy" id="70996"/>
    <lineage>
        <taxon>Bacteria</taxon>
        <taxon>Bacillati</taxon>
        <taxon>Chloroflexota</taxon>
        <taxon>Chloroflexia</taxon>
        <taxon>Herpetosiphonales</taxon>
        <taxon>Herpetosiphonaceae</taxon>
        <taxon>Herpetosiphon</taxon>
    </lineage>
</organism>
<evidence type="ECO:0000259" key="1">
    <source>
        <dbReference type="Pfam" id="PF00578"/>
    </source>
</evidence>
<dbReference type="InterPro" id="IPR000866">
    <property type="entry name" value="AhpC/TSA"/>
</dbReference>
<proteinExistence type="predicted"/>
<dbReference type="EMBL" id="LGKP01000019">
    <property type="protein sequence ID" value="KPL87015.1"/>
    <property type="molecule type" value="Genomic_DNA"/>
</dbReference>
<dbReference type="PANTHER" id="PTHR28630">
    <property type="match status" value="1"/>
</dbReference>
<dbReference type="GO" id="GO:0016209">
    <property type="term" value="F:antioxidant activity"/>
    <property type="evidence" value="ECO:0007669"/>
    <property type="project" value="InterPro"/>
</dbReference>
<gene>
    <name evidence="2" type="ORF">SE18_10985</name>
</gene>
<dbReference type="Proteomes" id="UP000050277">
    <property type="component" value="Unassembled WGS sequence"/>
</dbReference>
<dbReference type="InterPro" id="IPR032801">
    <property type="entry name" value="PXL2A/B/C"/>
</dbReference>
<dbReference type="OrthoDB" id="200319at2"/>
<dbReference type="RefSeq" id="WP_054534502.1">
    <property type="nucleotide sequence ID" value="NZ_LGKP01000019.1"/>
</dbReference>
<dbReference type="Gene3D" id="3.40.30.10">
    <property type="entry name" value="Glutaredoxin"/>
    <property type="match status" value="1"/>
</dbReference>
<reference evidence="2 3" key="1">
    <citation type="submission" date="2015-07" db="EMBL/GenBank/DDBJ databases">
        <title>Whole genome sequence of Herpetosiphon geysericola DSM 7119.</title>
        <authorList>
            <person name="Hemp J."/>
            <person name="Ward L.M."/>
            <person name="Pace L.A."/>
            <person name="Fischer W.W."/>
        </authorList>
    </citation>
    <scope>NUCLEOTIDE SEQUENCE [LARGE SCALE GENOMIC DNA]</scope>
    <source>
        <strain evidence="2 3">DSM 7119</strain>
    </source>
</reference>
<sequence>MTATATTSMVDLWILDETGERVEFEQLWHDKPVLIFFMRNIGCGICRQTLLKLRDHAADFAKAGWQVAVLMMGNAELVSRFRSMYKIPFPIYIDQSLQVYDYFDIGEGSWFEVLSPQVLIRQARLLVGGMELLNGSGSMRRLGGTVAINRTGEVVYHHVANPIYRYPEWSSVLQALPKAG</sequence>
<evidence type="ECO:0000313" key="3">
    <source>
        <dbReference type="Proteomes" id="UP000050277"/>
    </source>
</evidence>
<dbReference type="GO" id="GO:0016491">
    <property type="term" value="F:oxidoreductase activity"/>
    <property type="evidence" value="ECO:0007669"/>
    <property type="project" value="InterPro"/>
</dbReference>
<dbReference type="SUPFAM" id="SSF52833">
    <property type="entry name" value="Thioredoxin-like"/>
    <property type="match status" value="1"/>
</dbReference>